<accession>A0A7J6FZR3</accession>
<protein>
    <submittedName>
        <fullName evidence="2">Uncharacterized protein</fullName>
    </submittedName>
</protein>
<sequence>MKSKSHLALWMAAIQTLPNAGTVIDATKFVKLTQRLQRLLSKAASSVFASSAAGGGCASCGLSMDKRILWLWICHNVKT</sequence>
<comment type="caution">
    <text evidence="2">The sequence shown here is derived from an EMBL/GenBank/DDBJ whole genome shotgun (WGS) entry which is preliminary data.</text>
</comment>
<keyword evidence="1" id="KW-0732">Signal</keyword>
<dbReference type="Proteomes" id="UP000525078">
    <property type="component" value="Unassembled WGS sequence"/>
</dbReference>
<dbReference type="AlphaFoldDB" id="A0A7J6FZR3"/>
<reference evidence="2 3" key="1">
    <citation type="journal article" date="2020" name="bioRxiv">
        <title>Sequence and annotation of 42 cannabis genomes reveals extensive copy number variation in cannabinoid synthesis and pathogen resistance genes.</title>
        <authorList>
            <person name="Mckernan K.J."/>
            <person name="Helbert Y."/>
            <person name="Kane L.T."/>
            <person name="Ebling H."/>
            <person name="Zhang L."/>
            <person name="Liu B."/>
            <person name="Eaton Z."/>
            <person name="Mclaughlin S."/>
            <person name="Kingan S."/>
            <person name="Baybayan P."/>
            <person name="Concepcion G."/>
            <person name="Jordan M."/>
            <person name="Riva A."/>
            <person name="Barbazuk W."/>
            <person name="Harkins T."/>
        </authorList>
    </citation>
    <scope>NUCLEOTIDE SEQUENCE [LARGE SCALE GENOMIC DNA]</scope>
    <source>
        <strain evidence="3">cv. Jamaican Lion 4</strain>
        <tissue evidence="2">Leaf</tissue>
    </source>
</reference>
<gene>
    <name evidence="2" type="ORF">F8388_000986</name>
</gene>
<evidence type="ECO:0000313" key="3">
    <source>
        <dbReference type="Proteomes" id="UP000525078"/>
    </source>
</evidence>
<organism evidence="2 3">
    <name type="scientific">Cannabis sativa</name>
    <name type="common">Hemp</name>
    <name type="synonym">Marijuana</name>
    <dbReference type="NCBI Taxonomy" id="3483"/>
    <lineage>
        <taxon>Eukaryota</taxon>
        <taxon>Viridiplantae</taxon>
        <taxon>Streptophyta</taxon>
        <taxon>Embryophyta</taxon>
        <taxon>Tracheophyta</taxon>
        <taxon>Spermatophyta</taxon>
        <taxon>Magnoliopsida</taxon>
        <taxon>eudicotyledons</taxon>
        <taxon>Gunneridae</taxon>
        <taxon>Pentapetalae</taxon>
        <taxon>rosids</taxon>
        <taxon>fabids</taxon>
        <taxon>Rosales</taxon>
        <taxon>Cannabaceae</taxon>
        <taxon>Cannabis</taxon>
    </lineage>
</organism>
<dbReference type="EMBL" id="JAATIP010000091">
    <property type="protein sequence ID" value="KAF4375229.1"/>
    <property type="molecule type" value="Genomic_DNA"/>
</dbReference>
<feature type="signal peptide" evidence="1">
    <location>
        <begin position="1"/>
        <end position="20"/>
    </location>
</feature>
<feature type="chain" id="PRO_5029501606" evidence="1">
    <location>
        <begin position="21"/>
        <end position="79"/>
    </location>
</feature>
<name>A0A7J6FZR3_CANSA</name>
<proteinExistence type="predicted"/>
<evidence type="ECO:0000313" key="2">
    <source>
        <dbReference type="EMBL" id="KAF4375229.1"/>
    </source>
</evidence>
<evidence type="ECO:0000256" key="1">
    <source>
        <dbReference type="SAM" id="SignalP"/>
    </source>
</evidence>